<proteinExistence type="predicted"/>
<feature type="coiled-coil region" evidence="1">
    <location>
        <begin position="146"/>
        <end position="282"/>
    </location>
</feature>
<keyword evidence="4" id="KW-1185">Reference proteome</keyword>
<gene>
    <name evidence="3" type="ORF">PYW07_002067</name>
</gene>
<dbReference type="EMBL" id="JARGEI010000013">
    <property type="protein sequence ID" value="KAJ8721292.1"/>
    <property type="molecule type" value="Genomic_DNA"/>
</dbReference>
<organism evidence="3 4">
    <name type="scientific">Mythimna separata</name>
    <name type="common">Oriental armyworm</name>
    <name type="synonym">Pseudaletia separata</name>
    <dbReference type="NCBI Taxonomy" id="271217"/>
    <lineage>
        <taxon>Eukaryota</taxon>
        <taxon>Metazoa</taxon>
        <taxon>Ecdysozoa</taxon>
        <taxon>Arthropoda</taxon>
        <taxon>Hexapoda</taxon>
        <taxon>Insecta</taxon>
        <taxon>Pterygota</taxon>
        <taxon>Neoptera</taxon>
        <taxon>Endopterygota</taxon>
        <taxon>Lepidoptera</taxon>
        <taxon>Glossata</taxon>
        <taxon>Ditrysia</taxon>
        <taxon>Noctuoidea</taxon>
        <taxon>Noctuidae</taxon>
        <taxon>Noctuinae</taxon>
        <taxon>Hadenini</taxon>
        <taxon>Mythimna</taxon>
    </lineage>
</organism>
<evidence type="ECO:0000256" key="2">
    <source>
        <dbReference type="SAM" id="MobiDB-lite"/>
    </source>
</evidence>
<feature type="coiled-coil region" evidence="1">
    <location>
        <begin position="320"/>
        <end position="359"/>
    </location>
</feature>
<accession>A0AAD7YLL9</accession>
<feature type="region of interest" description="Disordered" evidence="2">
    <location>
        <begin position="706"/>
        <end position="740"/>
    </location>
</feature>
<evidence type="ECO:0000313" key="4">
    <source>
        <dbReference type="Proteomes" id="UP001231518"/>
    </source>
</evidence>
<reference evidence="3" key="1">
    <citation type="submission" date="2023-03" db="EMBL/GenBank/DDBJ databases">
        <title>Chromosome-level genomes of two armyworms, Mythimna separata and Mythimna loreyi, provide insights into the biosynthesis and reception of sex pheromones.</title>
        <authorList>
            <person name="Zhao H."/>
        </authorList>
    </citation>
    <scope>NUCLEOTIDE SEQUENCE</scope>
    <source>
        <strain evidence="3">BeijingLab</strain>
        <tissue evidence="3">Pupa</tissue>
    </source>
</reference>
<dbReference type="InterPro" id="IPR038275">
    <property type="entry name" value="Nuf2_N_sf"/>
</dbReference>
<dbReference type="Proteomes" id="UP001231518">
    <property type="component" value="Chromosome 12"/>
</dbReference>
<comment type="caution">
    <text evidence="3">The sequence shown here is derived from an EMBL/GenBank/DDBJ whole genome shotgun (WGS) entry which is preliminary data.</text>
</comment>
<protein>
    <submittedName>
        <fullName evidence="3">Uncharacterized protein</fullName>
    </submittedName>
</protein>
<keyword evidence="1" id="KW-0175">Coiled coil</keyword>
<sequence>MERTQAFTMENFIGNWNGDFPNYPLQAADLKKPHAVMGALFQVFDRLGIDLDAVLAAPPKEDRNENTIYYWDLLPVINMTRVINHLVSVMPQVEALRISIIHFLQPTPTTSHSILLLLFNLMVFNEEQLRNIAPFEEELFAKTDQVKALEEKKNRLLEMLNEQAEEKGKRAGRLEKLDHDIKQFEEELKQEKEVHDEERQELEAILKENKQTEILLEQKKTQRDALVAEVARKRALRVYDAEDIKAQAEQATQNLQELEAKLDSLREILMQKENSLKNLQTIKPNLDSANNLLHEIMKLSDSLKDFESGDLDTDSKEGELDVLNTELGELSAQLAELQLAREDAARKRSESQAKRQQERTVAHRSVVDVTSLILVPPGDPYLSSTWRCELSAQLAELQLAREDAARKRSESQAKRQQERTVAHRSVVDVTSLILVPPGDPYLSSTWRCELSAQLAELQLAREDAARKRSESQAKRQQERTVAHRSVVDVTSLILVPPGDPYLSSTWRCELSAQLAELQLAREDAARKRSESQAKRQQERTVAHRSVVDVTSLILVPPGDPYLSSTWRCELSAQLAELQLAREDAARKRSESQAKRQQERTVAHRSVVDVTSLILVPPGDPYLSSTWRCELSAQLAELQLAREDAARKRSESQAKRQQERTVAHRSVVDVTSLILVPPGDPYLSSTWRCELSAQLAELQLAREDAARKRSESQAKRQQERTVAHSALREAEEKDKKLRERSKEALLRTEEIKELTTKYEAEKIAAFEQLAFIKNEFSSQLKTLDEMLQKKVKEAANKLEEKLKNRHV</sequence>
<dbReference type="Gene3D" id="1.10.418.60">
    <property type="entry name" value="Ncd80 complex, Nuf2 subunit"/>
    <property type="match status" value="1"/>
</dbReference>
<dbReference type="AlphaFoldDB" id="A0AAD7YLL9"/>
<evidence type="ECO:0000313" key="3">
    <source>
        <dbReference type="EMBL" id="KAJ8721292.1"/>
    </source>
</evidence>
<name>A0AAD7YLL9_MYTSE</name>
<evidence type="ECO:0000256" key="1">
    <source>
        <dbReference type="SAM" id="Coils"/>
    </source>
</evidence>